<dbReference type="AlphaFoldDB" id="A0A420ITE6"/>
<sequence>MNFLLPDCDNSSLSSISSFQSFRQRSPSDLLSPQLMTETDRPTPEINMANTALQDPFENFSAEDKQELFVILQQRRNLRTQSVSGDVPNLLNLQVTPPYIQQYHRYQNGIVRQKTLAST</sequence>
<name>A0A420ITE6_9PEZI</name>
<evidence type="ECO:0000313" key="2">
    <source>
        <dbReference type="EMBL" id="RKF77812.1"/>
    </source>
</evidence>
<dbReference type="EMBL" id="MCBS01021650">
    <property type="protein sequence ID" value="RKF77812.1"/>
    <property type="molecule type" value="Genomic_DNA"/>
</dbReference>
<comment type="caution">
    <text evidence="2">The sequence shown here is derived from an EMBL/GenBank/DDBJ whole genome shotgun (WGS) entry which is preliminary data.</text>
</comment>
<dbReference type="Proteomes" id="UP000285326">
    <property type="component" value="Unassembled WGS sequence"/>
</dbReference>
<evidence type="ECO:0000313" key="3">
    <source>
        <dbReference type="Proteomes" id="UP000285326"/>
    </source>
</evidence>
<evidence type="ECO:0000256" key="1">
    <source>
        <dbReference type="SAM" id="MobiDB-lite"/>
    </source>
</evidence>
<feature type="region of interest" description="Disordered" evidence="1">
    <location>
        <begin position="21"/>
        <end position="45"/>
    </location>
</feature>
<organism evidence="2 3">
    <name type="scientific">Golovinomyces cichoracearum</name>
    <dbReference type="NCBI Taxonomy" id="62708"/>
    <lineage>
        <taxon>Eukaryota</taxon>
        <taxon>Fungi</taxon>
        <taxon>Dikarya</taxon>
        <taxon>Ascomycota</taxon>
        <taxon>Pezizomycotina</taxon>
        <taxon>Leotiomycetes</taxon>
        <taxon>Erysiphales</taxon>
        <taxon>Erysiphaceae</taxon>
        <taxon>Golovinomyces</taxon>
    </lineage>
</organism>
<gene>
    <name evidence="2" type="ORF">GcM1_216030</name>
</gene>
<protein>
    <submittedName>
        <fullName evidence="2">Uncharacterized protein</fullName>
    </submittedName>
</protein>
<proteinExistence type="predicted"/>
<reference evidence="2 3" key="1">
    <citation type="journal article" date="2018" name="BMC Genomics">
        <title>Comparative genome analyses reveal sequence features reflecting distinct modes of host-adaptation between dicot and monocot powdery mildew.</title>
        <authorList>
            <person name="Wu Y."/>
            <person name="Ma X."/>
            <person name="Pan Z."/>
            <person name="Kale S.D."/>
            <person name="Song Y."/>
            <person name="King H."/>
            <person name="Zhang Q."/>
            <person name="Presley C."/>
            <person name="Deng X."/>
            <person name="Wei C.I."/>
            <person name="Xiao S."/>
        </authorList>
    </citation>
    <scope>NUCLEOTIDE SEQUENCE [LARGE SCALE GENOMIC DNA]</scope>
    <source>
        <strain evidence="2">UMSG1</strain>
    </source>
</reference>
<accession>A0A420ITE6</accession>